<comment type="similarity">
    <text evidence="1">Belongs to the 'phage' integrase family.</text>
</comment>
<dbReference type="PROSITE" id="PS51898">
    <property type="entry name" value="TYR_RECOMBINASE"/>
    <property type="match status" value="1"/>
</dbReference>
<evidence type="ECO:0000313" key="8">
    <source>
        <dbReference type="EMBL" id="MFD1018685.1"/>
    </source>
</evidence>
<keyword evidence="2" id="KW-0229">DNA integration</keyword>
<evidence type="ECO:0000259" key="7">
    <source>
        <dbReference type="PROSITE" id="PS51900"/>
    </source>
</evidence>
<proteinExistence type="inferred from homology"/>
<dbReference type="Proteomes" id="UP001596990">
    <property type="component" value="Unassembled WGS sequence"/>
</dbReference>
<dbReference type="PROSITE" id="PS51900">
    <property type="entry name" value="CB"/>
    <property type="match status" value="1"/>
</dbReference>
<dbReference type="EMBL" id="JBHTKL010000001">
    <property type="protein sequence ID" value="MFD1018685.1"/>
    <property type="molecule type" value="Genomic_DNA"/>
</dbReference>
<keyword evidence="3 5" id="KW-0238">DNA-binding</keyword>
<dbReference type="Pfam" id="PF00589">
    <property type="entry name" value="Phage_integrase"/>
    <property type="match status" value="1"/>
</dbReference>
<evidence type="ECO:0000256" key="1">
    <source>
        <dbReference type="ARBA" id="ARBA00008857"/>
    </source>
</evidence>
<dbReference type="InterPro" id="IPR011010">
    <property type="entry name" value="DNA_brk_join_enz"/>
</dbReference>
<comment type="caution">
    <text evidence="8">The sequence shown here is derived from an EMBL/GenBank/DDBJ whole genome shotgun (WGS) entry which is preliminary data.</text>
</comment>
<dbReference type="Gene3D" id="1.10.443.10">
    <property type="entry name" value="Intergrase catalytic core"/>
    <property type="match status" value="1"/>
</dbReference>
<evidence type="ECO:0000256" key="3">
    <source>
        <dbReference type="ARBA" id="ARBA00023125"/>
    </source>
</evidence>
<dbReference type="InterPro" id="IPR002104">
    <property type="entry name" value="Integrase_catalytic"/>
</dbReference>
<dbReference type="InterPro" id="IPR004107">
    <property type="entry name" value="Integrase_SAM-like_N"/>
</dbReference>
<dbReference type="InterPro" id="IPR010998">
    <property type="entry name" value="Integrase_recombinase_N"/>
</dbReference>
<dbReference type="RefSeq" id="WP_386057376.1">
    <property type="nucleotide sequence ID" value="NZ_JBHTKL010000001.1"/>
</dbReference>
<keyword evidence="4" id="KW-0233">DNA recombination</keyword>
<reference evidence="9" key="1">
    <citation type="journal article" date="2019" name="Int. J. Syst. Evol. Microbiol.">
        <title>The Global Catalogue of Microorganisms (GCM) 10K type strain sequencing project: providing services to taxonomists for standard genome sequencing and annotation.</title>
        <authorList>
            <consortium name="The Broad Institute Genomics Platform"/>
            <consortium name="The Broad Institute Genome Sequencing Center for Infectious Disease"/>
            <person name="Wu L."/>
            <person name="Ma J."/>
        </authorList>
    </citation>
    <scope>NUCLEOTIDE SEQUENCE [LARGE SCALE GENOMIC DNA]</scope>
    <source>
        <strain evidence="9">CCUG 56607</strain>
    </source>
</reference>
<evidence type="ECO:0000259" key="6">
    <source>
        <dbReference type="PROSITE" id="PS51898"/>
    </source>
</evidence>
<dbReference type="SUPFAM" id="SSF56349">
    <property type="entry name" value="DNA breaking-rejoining enzymes"/>
    <property type="match status" value="1"/>
</dbReference>
<keyword evidence="9" id="KW-1185">Reference proteome</keyword>
<dbReference type="PANTHER" id="PTHR30349">
    <property type="entry name" value="PHAGE INTEGRASE-RELATED"/>
    <property type="match status" value="1"/>
</dbReference>
<dbReference type="PANTHER" id="PTHR30349:SF64">
    <property type="entry name" value="PROPHAGE INTEGRASE INTD-RELATED"/>
    <property type="match status" value="1"/>
</dbReference>
<name>A0ABW3L0I1_9BACI</name>
<feature type="domain" description="Tyr recombinase" evidence="6">
    <location>
        <begin position="139"/>
        <end position="325"/>
    </location>
</feature>
<evidence type="ECO:0000313" key="9">
    <source>
        <dbReference type="Proteomes" id="UP001596990"/>
    </source>
</evidence>
<evidence type="ECO:0000256" key="2">
    <source>
        <dbReference type="ARBA" id="ARBA00022908"/>
    </source>
</evidence>
<gene>
    <name evidence="8" type="ORF">ACFQ2J_05655</name>
</gene>
<accession>A0ABW3L0I1</accession>
<evidence type="ECO:0000256" key="5">
    <source>
        <dbReference type="PROSITE-ProRule" id="PRU01248"/>
    </source>
</evidence>
<sequence>MPRKNRRHVRPGIYKRREVGQYRIEPKEGKLDKNITTAEALETVMETYRAEGYRERTLKGYCDYYEEFIEYVGKYKVADITKEDIRKYINTLLEKRGLSPVTVNIRLASLRSIFNRFVMEDILIDTPFKAIRKLKVDEFKMYALSDLQINKLINEMDLTTFSGYRDYVMFHTALLTGMRSNELTALEIKDIDFSKKRIVLDGSKNKNRRSRIVPLPDYLLSEFEQWITETRENFGEDVTLMFVNQFGEELRYDRFRKRLGKYAKQAGIEKECRASPHSLRHTFAIKFLSSGGDLKSLQKILGHSELESTEVYLKYSDQMVQDNYNKIFNNEQNG</sequence>
<dbReference type="Gene3D" id="1.10.150.130">
    <property type="match status" value="1"/>
</dbReference>
<dbReference type="CDD" id="cd00397">
    <property type="entry name" value="DNA_BRE_C"/>
    <property type="match status" value="1"/>
</dbReference>
<protein>
    <submittedName>
        <fullName evidence="8">Tyrosine-type recombinase/integrase</fullName>
    </submittedName>
</protein>
<organism evidence="8 9">
    <name type="scientific">Thalassobacillus hwangdonensis</name>
    <dbReference type="NCBI Taxonomy" id="546108"/>
    <lineage>
        <taxon>Bacteria</taxon>
        <taxon>Bacillati</taxon>
        <taxon>Bacillota</taxon>
        <taxon>Bacilli</taxon>
        <taxon>Bacillales</taxon>
        <taxon>Bacillaceae</taxon>
        <taxon>Thalassobacillus</taxon>
    </lineage>
</organism>
<dbReference type="InterPro" id="IPR050090">
    <property type="entry name" value="Tyrosine_recombinase_XerCD"/>
</dbReference>
<feature type="domain" description="Core-binding (CB)" evidence="7">
    <location>
        <begin position="35"/>
        <end position="118"/>
    </location>
</feature>
<dbReference type="InterPro" id="IPR044068">
    <property type="entry name" value="CB"/>
</dbReference>
<evidence type="ECO:0000256" key="4">
    <source>
        <dbReference type="ARBA" id="ARBA00023172"/>
    </source>
</evidence>
<dbReference type="Pfam" id="PF13495">
    <property type="entry name" value="Phage_int_SAM_4"/>
    <property type="match status" value="1"/>
</dbReference>
<dbReference type="InterPro" id="IPR013762">
    <property type="entry name" value="Integrase-like_cat_sf"/>
</dbReference>